<reference evidence="1 2" key="1">
    <citation type="submission" date="2016-11" db="EMBL/GenBank/DDBJ databases">
        <authorList>
            <person name="Jaros S."/>
            <person name="Januszkiewicz K."/>
            <person name="Wedrychowicz H."/>
        </authorList>
    </citation>
    <scope>NUCLEOTIDE SEQUENCE [LARGE SCALE GENOMIC DNA]</scope>
    <source>
        <strain evidence="1 2">DSM 15930</strain>
    </source>
</reference>
<evidence type="ECO:0000313" key="1">
    <source>
        <dbReference type="EMBL" id="SHN03241.1"/>
    </source>
</evidence>
<protein>
    <submittedName>
        <fullName evidence="1">Endodeoxyribonuclease RusA</fullName>
    </submittedName>
</protein>
<dbReference type="EMBL" id="FRCP01000029">
    <property type="protein sequence ID" value="SHN03241.1"/>
    <property type="molecule type" value="Genomic_DNA"/>
</dbReference>
<dbReference type="AlphaFoldDB" id="A0A1M7NHN2"/>
<dbReference type="SUPFAM" id="SSF103084">
    <property type="entry name" value="Holliday junction resolvase RusA"/>
    <property type="match status" value="1"/>
</dbReference>
<dbReference type="RefSeq" id="WP_073291674.1">
    <property type="nucleotide sequence ID" value="NZ_FRCP01000029.1"/>
</dbReference>
<name>A0A1M7NHN2_9FIRM</name>
<dbReference type="GO" id="GO:0000287">
    <property type="term" value="F:magnesium ion binding"/>
    <property type="evidence" value="ECO:0007669"/>
    <property type="project" value="InterPro"/>
</dbReference>
<dbReference type="Proteomes" id="UP000184038">
    <property type="component" value="Unassembled WGS sequence"/>
</dbReference>
<accession>A0A1M7NHN2</accession>
<dbReference type="GO" id="GO:0006310">
    <property type="term" value="P:DNA recombination"/>
    <property type="evidence" value="ECO:0007669"/>
    <property type="project" value="InterPro"/>
</dbReference>
<gene>
    <name evidence="1" type="ORF">SAMN02746066_04498</name>
</gene>
<dbReference type="GO" id="GO:0006281">
    <property type="term" value="P:DNA repair"/>
    <property type="evidence" value="ECO:0007669"/>
    <property type="project" value="InterPro"/>
</dbReference>
<dbReference type="Gene3D" id="3.30.1330.70">
    <property type="entry name" value="Holliday junction resolvase RusA"/>
    <property type="match status" value="1"/>
</dbReference>
<dbReference type="InterPro" id="IPR008822">
    <property type="entry name" value="Endonuclease_RusA-like"/>
</dbReference>
<dbReference type="InterPro" id="IPR036614">
    <property type="entry name" value="RusA-like_sf"/>
</dbReference>
<keyword evidence="2" id="KW-1185">Reference proteome</keyword>
<evidence type="ECO:0000313" key="2">
    <source>
        <dbReference type="Proteomes" id="UP000184038"/>
    </source>
</evidence>
<dbReference type="Pfam" id="PF05866">
    <property type="entry name" value="RusA"/>
    <property type="match status" value="1"/>
</dbReference>
<proteinExistence type="predicted"/>
<dbReference type="OrthoDB" id="2087700at2"/>
<sequence length="143" mass="17221">MKYKFEIQGRLDALNEYTSANRQNYQAGGRMKRDNENLIIWSIRQHLKNLHIEKPVIIHYNFYEQNKKRDNDNILSCAAKFIQDSLVKAKVLQNDSQKFIHRFWFDTWTDQVNPRIEVEIYEIEREWLSYSLLEIIKLLEVGG</sequence>
<dbReference type="STRING" id="1120996.SAMN02746066_04498"/>
<organism evidence="1 2">
    <name type="scientific">Anaerosporobacter mobilis DSM 15930</name>
    <dbReference type="NCBI Taxonomy" id="1120996"/>
    <lineage>
        <taxon>Bacteria</taxon>
        <taxon>Bacillati</taxon>
        <taxon>Bacillota</taxon>
        <taxon>Clostridia</taxon>
        <taxon>Lachnospirales</taxon>
        <taxon>Lachnospiraceae</taxon>
        <taxon>Anaerosporobacter</taxon>
    </lineage>
</organism>